<dbReference type="PIRSF" id="PIRSF021362">
    <property type="entry name" value="UCP021362_HAD"/>
    <property type="match status" value="1"/>
</dbReference>
<feature type="active site" description="Nucleophile" evidence="4">
    <location>
        <position position="9"/>
    </location>
</feature>
<dbReference type="Gene3D" id="3.40.50.1000">
    <property type="entry name" value="HAD superfamily/HAD-like"/>
    <property type="match status" value="1"/>
</dbReference>
<evidence type="ECO:0000256" key="4">
    <source>
        <dbReference type="PIRSR" id="PIRSR610708-1"/>
    </source>
</evidence>
<dbReference type="EC" id="3.1.3.-" evidence="3"/>
<reference evidence="5 6" key="1">
    <citation type="submission" date="2016-12" db="EMBL/GenBank/DDBJ databases">
        <title>Domibacillus antri genome sequencing.</title>
        <authorList>
            <person name="Verma A."/>
            <person name="Krishnamurthi S."/>
        </authorList>
    </citation>
    <scope>NUCLEOTIDE SEQUENCE [LARGE SCALE GENOMIC DNA]</scope>
    <source>
        <strain evidence="5 6">XD80</strain>
    </source>
</reference>
<dbReference type="InterPro" id="IPR010708">
    <property type="entry name" value="5'(3')-deoxyribonucleotidase"/>
</dbReference>
<dbReference type="InterPro" id="IPR052419">
    <property type="entry name" value="5_3-deoxyribonucleotidase-like"/>
</dbReference>
<sequence>MKEKRFGIDIDGTVTCPASLVPFINEAFSLNITLQDITKYDLAEALNISPDKMRIWFDATEPDIYSSSPLAEGAAAILSKWQQQFHLLFISARRRHLLEITETWFQEKKITYDHLELIGSHNKIEAAKRNKVDIFFEDKHDNAVMLAEELRIPVILFNTPYNQDPIPENVIRVDDWYEADACVQQWIKTNEITPLPAYKKA</sequence>
<dbReference type="Proteomes" id="UP000185568">
    <property type="component" value="Unassembled WGS sequence"/>
</dbReference>
<dbReference type="GO" id="GO:0009264">
    <property type="term" value="P:deoxyribonucleotide catabolic process"/>
    <property type="evidence" value="ECO:0007669"/>
    <property type="project" value="InterPro"/>
</dbReference>
<name>A0A1Q8Q856_9BACI</name>
<dbReference type="AlphaFoldDB" id="A0A1Q8Q856"/>
<accession>A0A1Q8Q856</accession>
<dbReference type="InterPro" id="IPR036412">
    <property type="entry name" value="HAD-like_sf"/>
</dbReference>
<gene>
    <name evidence="5" type="ORF">BTO30_05260</name>
</gene>
<dbReference type="EMBL" id="MSDU01000008">
    <property type="protein sequence ID" value="OLN23529.1"/>
    <property type="molecule type" value="Genomic_DNA"/>
</dbReference>
<evidence type="ECO:0000256" key="2">
    <source>
        <dbReference type="ARBA" id="ARBA00022801"/>
    </source>
</evidence>
<proteinExistence type="inferred from homology"/>
<dbReference type="InterPro" id="IPR009206">
    <property type="entry name" value="Nucleotidase_putative"/>
</dbReference>
<evidence type="ECO:0000256" key="1">
    <source>
        <dbReference type="ARBA" id="ARBA00009589"/>
    </source>
</evidence>
<evidence type="ECO:0000256" key="3">
    <source>
        <dbReference type="PIRNR" id="PIRNR021362"/>
    </source>
</evidence>
<evidence type="ECO:0000313" key="6">
    <source>
        <dbReference type="Proteomes" id="UP000185568"/>
    </source>
</evidence>
<protein>
    <recommendedName>
        <fullName evidence="3">Nucleotidase</fullName>
        <ecNumber evidence="3">3.1.3.-</ecNumber>
    </recommendedName>
</protein>
<organism evidence="5 6">
    <name type="scientific">Domibacillus antri</name>
    <dbReference type="NCBI Taxonomy" id="1714264"/>
    <lineage>
        <taxon>Bacteria</taxon>
        <taxon>Bacillati</taxon>
        <taxon>Bacillota</taxon>
        <taxon>Bacilli</taxon>
        <taxon>Bacillales</taxon>
        <taxon>Bacillaceae</taxon>
        <taxon>Domibacillus</taxon>
    </lineage>
</organism>
<dbReference type="STRING" id="1714264.BTO30_05260"/>
<keyword evidence="2 3" id="KW-0378">Hydrolase</keyword>
<dbReference type="PANTHER" id="PTHR35134">
    <property type="entry name" value="NUCLEOTIDASE YQFW-RELATED"/>
    <property type="match status" value="1"/>
</dbReference>
<dbReference type="SUPFAM" id="SSF56784">
    <property type="entry name" value="HAD-like"/>
    <property type="match status" value="1"/>
</dbReference>
<feature type="active site" description="Proton donor" evidence="4">
    <location>
        <position position="11"/>
    </location>
</feature>
<comment type="caution">
    <text evidence="5">The sequence shown here is derived from an EMBL/GenBank/DDBJ whole genome shotgun (WGS) entry which is preliminary data.</text>
</comment>
<keyword evidence="6" id="KW-1185">Reference proteome</keyword>
<evidence type="ECO:0000313" key="5">
    <source>
        <dbReference type="EMBL" id="OLN23529.1"/>
    </source>
</evidence>
<dbReference type="InterPro" id="IPR023214">
    <property type="entry name" value="HAD_sf"/>
</dbReference>
<dbReference type="Pfam" id="PF06941">
    <property type="entry name" value="NT5C"/>
    <property type="match status" value="1"/>
</dbReference>
<dbReference type="PANTHER" id="PTHR35134:SF2">
    <property type="entry name" value="NUCLEOTIDASE YQFW-RELATED"/>
    <property type="match status" value="1"/>
</dbReference>
<comment type="similarity">
    <text evidence="1 3">Belongs to the 5'(3')-deoxyribonucleotidase family.</text>
</comment>
<dbReference type="GO" id="GO:0008253">
    <property type="term" value="F:5'-nucleotidase activity"/>
    <property type="evidence" value="ECO:0007669"/>
    <property type="project" value="InterPro"/>
</dbReference>